<accession>A0A147BC02</accession>
<reference evidence="2" key="1">
    <citation type="journal article" date="2018" name="PLoS Negl. Trop. Dis.">
        <title>Sialome diversity of ticks revealed by RNAseq of single tick salivary glands.</title>
        <authorList>
            <person name="Perner J."/>
            <person name="Kropackova S."/>
            <person name="Kopacek P."/>
            <person name="Ribeiro J.M."/>
        </authorList>
    </citation>
    <scope>NUCLEOTIDE SEQUENCE</scope>
    <source>
        <strain evidence="2">Siblings of single egg batch collected in Ceske Budejovice</strain>
        <tissue evidence="2">Salivary glands</tissue>
    </source>
</reference>
<evidence type="ECO:0000313" key="2">
    <source>
        <dbReference type="EMBL" id="JAR88294.1"/>
    </source>
</evidence>
<dbReference type="EMBL" id="GEGO01007110">
    <property type="protein sequence ID" value="JAR88294.1"/>
    <property type="molecule type" value="Transcribed_RNA"/>
</dbReference>
<feature type="chain" id="PRO_5007541943" evidence="1">
    <location>
        <begin position="19"/>
        <end position="92"/>
    </location>
</feature>
<keyword evidence="1" id="KW-0732">Signal</keyword>
<organism evidence="2">
    <name type="scientific">Ixodes ricinus</name>
    <name type="common">Common tick</name>
    <name type="synonym">Acarus ricinus</name>
    <dbReference type="NCBI Taxonomy" id="34613"/>
    <lineage>
        <taxon>Eukaryota</taxon>
        <taxon>Metazoa</taxon>
        <taxon>Ecdysozoa</taxon>
        <taxon>Arthropoda</taxon>
        <taxon>Chelicerata</taxon>
        <taxon>Arachnida</taxon>
        <taxon>Acari</taxon>
        <taxon>Parasitiformes</taxon>
        <taxon>Ixodida</taxon>
        <taxon>Ixodoidea</taxon>
        <taxon>Ixodidae</taxon>
        <taxon>Ixodinae</taxon>
        <taxon>Ixodes</taxon>
    </lineage>
</organism>
<protein>
    <submittedName>
        <fullName evidence="2">Putative secreted protein</fullName>
    </submittedName>
</protein>
<evidence type="ECO:0000256" key="1">
    <source>
        <dbReference type="SAM" id="SignalP"/>
    </source>
</evidence>
<dbReference type="AlphaFoldDB" id="A0A147BC02"/>
<name>A0A147BC02_IXORI</name>
<feature type="signal peptide" evidence="1">
    <location>
        <begin position="1"/>
        <end position="18"/>
    </location>
</feature>
<sequence>MYVMTFVLLAQFLRAFRALNDKNELIVLLPGYTNCSTRHESTSEQPHNSPRRKVSWDFLERSILAVSSCSVFFRLPKRRNAHTGLRNSHAGL</sequence>
<proteinExistence type="predicted"/>